<keyword evidence="2" id="KW-1185">Reference proteome</keyword>
<accession>A0A2U9IFK6</accession>
<evidence type="ECO:0000313" key="1">
    <source>
        <dbReference type="EMBL" id="AWR94832.1"/>
    </source>
</evidence>
<organism evidence="1 2">
    <name type="scientific">Acidianus brierleyi</name>
    <dbReference type="NCBI Taxonomy" id="41673"/>
    <lineage>
        <taxon>Archaea</taxon>
        <taxon>Thermoproteota</taxon>
        <taxon>Thermoprotei</taxon>
        <taxon>Sulfolobales</taxon>
        <taxon>Sulfolobaceae</taxon>
        <taxon>Acidianus</taxon>
    </lineage>
</organism>
<dbReference type="GO" id="GO:0005975">
    <property type="term" value="P:carbohydrate metabolic process"/>
    <property type="evidence" value="ECO:0007669"/>
    <property type="project" value="InterPro"/>
</dbReference>
<evidence type="ECO:0000313" key="2">
    <source>
        <dbReference type="Proteomes" id="UP000248044"/>
    </source>
</evidence>
<dbReference type="Proteomes" id="UP000248044">
    <property type="component" value="Chromosome"/>
</dbReference>
<dbReference type="SUPFAM" id="SSF48208">
    <property type="entry name" value="Six-hairpin glycosidases"/>
    <property type="match status" value="1"/>
</dbReference>
<protein>
    <recommendedName>
        <fullName evidence="3">Thioredoxin</fullName>
    </recommendedName>
</protein>
<proteinExistence type="predicted"/>
<gene>
    <name evidence="1" type="ORF">DFR85_09720</name>
</gene>
<evidence type="ECO:0008006" key="3">
    <source>
        <dbReference type="Google" id="ProtNLM"/>
    </source>
</evidence>
<name>A0A2U9IFK6_9CREN</name>
<sequence>MLTEKVISDAKFYNKLILTFFSSEDCNICDELFNKIKELKISNRYYIFNIDSIEKSNYFIRLTRGIIPTITILSPDLKILGIIESTDIKFIEDSLRKIFESYLRDFKGNDIPSFIPELDEPSQEIFYEIINRALENEPVDYRSVEFIKIFSTVHKEYEKIINELNPANDMAKYLINNSKIDLQQNYVFNISFLVNFDKEDKTKLLDFIDKDGGVFRSIKKETKGMLIDEANVGNTLISLYNRTGDNRFLELASTIFNYIKENLSHEKGFKDCPPNDAITSVVFLEPLANSETALFLARLWAITENEEARKLSELAMKSAYGGSKDIRVLSRIALSLIVLNERIKTSEKISYDDVRLSLQNISCKYEYDGKCYNSLEEIKPKFF</sequence>
<reference evidence="1 2" key="1">
    <citation type="submission" date="2018-05" db="EMBL/GenBank/DDBJ databases">
        <title>Complete Genome Sequences of Extremely Thermoacidophilic, Metal-Mobilizing Type-Strain Members of the Archaeal Family Sulfolobaceae: Acidianus brierleyi DSM-1651T, Acidianus sulfidivorans DSM-18786T, Metallosphaera hakonensis DSM-7519T, and Metallosphaera prunae DSM-10039T.</title>
        <authorList>
            <person name="Counts J.A."/>
            <person name="Kelly R.M."/>
        </authorList>
    </citation>
    <scope>NUCLEOTIDE SEQUENCE [LARGE SCALE GENOMIC DNA]</scope>
    <source>
        <strain evidence="1 2">DSM 1651</strain>
    </source>
</reference>
<dbReference type="InterPro" id="IPR008928">
    <property type="entry name" value="6-hairpin_glycosidase_sf"/>
</dbReference>
<dbReference type="KEGG" id="abri:DFR85_09720"/>
<dbReference type="Gene3D" id="3.40.30.10">
    <property type="entry name" value="Glutaredoxin"/>
    <property type="match status" value="1"/>
</dbReference>
<dbReference type="AlphaFoldDB" id="A0A2U9IFK6"/>
<dbReference type="EMBL" id="CP029289">
    <property type="protein sequence ID" value="AWR94832.1"/>
    <property type="molecule type" value="Genomic_DNA"/>
</dbReference>